<dbReference type="SUPFAM" id="SSF56235">
    <property type="entry name" value="N-terminal nucleophile aminohydrolases (Ntn hydrolases)"/>
    <property type="match status" value="1"/>
</dbReference>
<sequence>MNNFNWELPYPSARQPIFANNLVATSQPLAVQAGLSILGSGGNAVDAALATAITLTVVEPNNNGIGSDAFALIWDGKKLHGLNASGRSPEKLKVEHFNGQTRMPRLGWLAVTVPGAVSAWMALSDRFGKLPFADLFQAAIGYAEKGYQVGPKTAYYWKLAETVYQDYDAFKDTFLSSGKAPGPGDLVRLPDHTKTLTAIANSNGSEF</sequence>
<dbReference type="AlphaFoldDB" id="A0A382WQ64"/>
<name>A0A382WQ64_9ZZZZ</name>
<organism evidence="1">
    <name type="scientific">marine metagenome</name>
    <dbReference type="NCBI Taxonomy" id="408172"/>
    <lineage>
        <taxon>unclassified sequences</taxon>
        <taxon>metagenomes</taxon>
        <taxon>ecological metagenomes</taxon>
    </lineage>
</organism>
<evidence type="ECO:0008006" key="2">
    <source>
        <dbReference type="Google" id="ProtNLM"/>
    </source>
</evidence>
<dbReference type="InterPro" id="IPR052896">
    <property type="entry name" value="GGT-like_enzyme"/>
</dbReference>
<protein>
    <recommendedName>
        <fullName evidence="2">Gamma-glutamyltransferase</fullName>
    </recommendedName>
</protein>
<dbReference type="EMBL" id="UINC01161611">
    <property type="protein sequence ID" value="SVD60903.1"/>
    <property type="molecule type" value="Genomic_DNA"/>
</dbReference>
<dbReference type="PANTHER" id="PTHR43881">
    <property type="entry name" value="GAMMA-GLUTAMYLTRANSPEPTIDASE (AFU_ORTHOLOGUE AFUA_4G13580)"/>
    <property type="match status" value="1"/>
</dbReference>
<dbReference type="Pfam" id="PF01019">
    <property type="entry name" value="G_glu_transpept"/>
    <property type="match status" value="1"/>
</dbReference>
<dbReference type="PANTHER" id="PTHR43881:SF1">
    <property type="entry name" value="GAMMA-GLUTAMYLTRANSPEPTIDASE (AFU_ORTHOLOGUE AFUA_4G13580)"/>
    <property type="match status" value="1"/>
</dbReference>
<reference evidence="1" key="1">
    <citation type="submission" date="2018-05" db="EMBL/GenBank/DDBJ databases">
        <authorList>
            <person name="Lanie J.A."/>
            <person name="Ng W.-L."/>
            <person name="Kazmierczak K.M."/>
            <person name="Andrzejewski T.M."/>
            <person name="Davidsen T.M."/>
            <person name="Wayne K.J."/>
            <person name="Tettelin H."/>
            <person name="Glass J.I."/>
            <person name="Rusch D."/>
            <person name="Podicherti R."/>
            <person name="Tsui H.-C.T."/>
            <person name="Winkler M.E."/>
        </authorList>
    </citation>
    <scope>NUCLEOTIDE SEQUENCE</scope>
</reference>
<dbReference type="InterPro" id="IPR029055">
    <property type="entry name" value="Ntn_hydrolases_N"/>
</dbReference>
<dbReference type="PRINTS" id="PR01210">
    <property type="entry name" value="GGTRANSPTASE"/>
</dbReference>
<proteinExistence type="predicted"/>
<feature type="non-terminal residue" evidence="1">
    <location>
        <position position="207"/>
    </location>
</feature>
<gene>
    <name evidence="1" type="ORF">METZ01_LOCUS413757</name>
</gene>
<accession>A0A382WQ64</accession>
<evidence type="ECO:0000313" key="1">
    <source>
        <dbReference type="EMBL" id="SVD60903.1"/>
    </source>
</evidence>